<sequence length="101" mass="10947">MVLAWPNQGPHAREVGAARLLRMTASPPEKWQRVRTPPFTTATNDAGCTATRCQFSPRHLVFEESGVRSRRGRPLPSPASSLASDDAPSRTPVAGRSSPLK</sequence>
<name>A0ABP7M5K5_9GAMM</name>
<protein>
    <submittedName>
        <fullName evidence="2">Uncharacterized protein</fullName>
    </submittedName>
</protein>
<reference evidence="3" key="1">
    <citation type="journal article" date="2019" name="Int. J. Syst. Evol. Microbiol.">
        <title>The Global Catalogue of Microorganisms (GCM) 10K type strain sequencing project: providing services to taxonomists for standard genome sequencing and annotation.</title>
        <authorList>
            <consortium name="The Broad Institute Genomics Platform"/>
            <consortium name="The Broad Institute Genome Sequencing Center for Infectious Disease"/>
            <person name="Wu L."/>
            <person name="Ma J."/>
        </authorList>
    </citation>
    <scope>NUCLEOTIDE SEQUENCE [LARGE SCALE GENOMIC DNA]</scope>
    <source>
        <strain evidence="3">JCM 16916</strain>
    </source>
</reference>
<evidence type="ECO:0000256" key="1">
    <source>
        <dbReference type="SAM" id="MobiDB-lite"/>
    </source>
</evidence>
<gene>
    <name evidence="2" type="ORF">GCM10022229_04830</name>
</gene>
<organism evidence="2 3">
    <name type="scientific">Luteimonas lutimaris</name>
    <dbReference type="NCBI Taxonomy" id="698645"/>
    <lineage>
        <taxon>Bacteria</taxon>
        <taxon>Pseudomonadati</taxon>
        <taxon>Pseudomonadota</taxon>
        <taxon>Gammaproteobacteria</taxon>
        <taxon>Lysobacterales</taxon>
        <taxon>Lysobacteraceae</taxon>
        <taxon>Luteimonas</taxon>
    </lineage>
</organism>
<feature type="compositionally biased region" description="Low complexity" evidence="1">
    <location>
        <begin position="78"/>
        <end position="90"/>
    </location>
</feature>
<feature type="region of interest" description="Disordered" evidence="1">
    <location>
        <begin position="63"/>
        <end position="101"/>
    </location>
</feature>
<feature type="region of interest" description="Disordered" evidence="1">
    <location>
        <begin position="26"/>
        <end position="46"/>
    </location>
</feature>
<proteinExistence type="predicted"/>
<dbReference type="Proteomes" id="UP001501727">
    <property type="component" value="Unassembled WGS sequence"/>
</dbReference>
<accession>A0ABP7M5K5</accession>
<evidence type="ECO:0000313" key="2">
    <source>
        <dbReference type="EMBL" id="GAA3914804.1"/>
    </source>
</evidence>
<comment type="caution">
    <text evidence="2">The sequence shown here is derived from an EMBL/GenBank/DDBJ whole genome shotgun (WGS) entry which is preliminary data.</text>
</comment>
<dbReference type="EMBL" id="BAAAZU010000003">
    <property type="protein sequence ID" value="GAA3914804.1"/>
    <property type="molecule type" value="Genomic_DNA"/>
</dbReference>
<keyword evidence="3" id="KW-1185">Reference proteome</keyword>
<evidence type="ECO:0000313" key="3">
    <source>
        <dbReference type="Proteomes" id="UP001501727"/>
    </source>
</evidence>